<dbReference type="GO" id="GO:0016491">
    <property type="term" value="F:oxidoreductase activity"/>
    <property type="evidence" value="ECO:0007669"/>
    <property type="project" value="UniProtKB-KW"/>
</dbReference>
<feature type="domain" description="NarG-like" evidence="8">
    <location>
        <begin position="9"/>
        <end position="56"/>
    </location>
</feature>
<dbReference type="EMBL" id="DQZW01000307">
    <property type="protein sequence ID" value="HDL90541.1"/>
    <property type="molecule type" value="Genomic_DNA"/>
</dbReference>
<keyword evidence="4 7" id="KW-1133">Transmembrane helix</keyword>
<protein>
    <recommendedName>
        <fullName evidence="8">NarG-like domain-containing protein</fullName>
    </recommendedName>
</protein>
<evidence type="ECO:0000256" key="6">
    <source>
        <dbReference type="ARBA" id="ARBA00023136"/>
    </source>
</evidence>
<evidence type="ECO:0000256" key="2">
    <source>
        <dbReference type="ARBA" id="ARBA00022475"/>
    </source>
</evidence>
<reference evidence="9" key="1">
    <citation type="journal article" date="2020" name="mSystems">
        <title>Genome- and Community-Level Interaction Insights into Carbon Utilization and Element Cycling Functions of Hydrothermarchaeota in Hydrothermal Sediment.</title>
        <authorList>
            <person name="Zhou Z."/>
            <person name="Liu Y."/>
            <person name="Xu W."/>
            <person name="Pan J."/>
            <person name="Luo Z.H."/>
            <person name="Li M."/>
        </authorList>
    </citation>
    <scope>NUCLEOTIDE SEQUENCE [LARGE SCALE GENOMIC DNA]</scope>
    <source>
        <strain evidence="9">HyVt-19</strain>
    </source>
</reference>
<evidence type="ECO:0000259" key="8">
    <source>
        <dbReference type="Pfam" id="PF02665"/>
    </source>
</evidence>
<sequence length="111" mass="12856">MNDKLADTLTIAFMVSALVLLWRRIAKPEVRFLSTWWDYVLLILCALPFVTGFLAYHQIGPYKPTMVVHLLSAEILLIVIPFSKLAHMVLYFFTRAFMGFEMGGRRNTPCW</sequence>
<keyword evidence="2" id="KW-1003">Cell membrane</keyword>
<gene>
    <name evidence="9" type="ORF">ENG14_06530</name>
</gene>
<dbReference type="Pfam" id="PF02665">
    <property type="entry name" value="Nitrate_red_gam"/>
    <property type="match status" value="1"/>
</dbReference>
<evidence type="ECO:0000256" key="4">
    <source>
        <dbReference type="ARBA" id="ARBA00022989"/>
    </source>
</evidence>
<proteinExistence type="predicted"/>
<dbReference type="Gene3D" id="1.20.950.20">
    <property type="entry name" value="Transmembrane di-heme cytochromes, Chain C"/>
    <property type="match status" value="1"/>
</dbReference>
<organism evidence="9">
    <name type="scientific">Thermodesulforhabdus norvegica</name>
    <dbReference type="NCBI Taxonomy" id="39841"/>
    <lineage>
        <taxon>Bacteria</taxon>
        <taxon>Pseudomonadati</taxon>
        <taxon>Thermodesulfobacteriota</taxon>
        <taxon>Syntrophobacteria</taxon>
        <taxon>Syntrophobacterales</taxon>
        <taxon>Thermodesulforhabdaceae</taxon>
        <taxon>Thermodesulforhabdus</taxon>
    </lineage>
</organism>
<dbReference type="GO" id="GO:0005886">
    <property type="term" value="C:plasma membrane"/>
    <property type="evidence" value="ECO:0007669"/>
    <property type="project" value="UniProtKB-SubCell"/>
</dbReference>
<evidence type="ECO:0000256" key="5">
    <source>
        <dbReference type="ARBA" id="ARBA00023002"/>
    </source>
</evidence>
<evidence type="ECO:0000313" key="9">
    <source>
        <dbReference type="EMBL" id="HDL90541.1"/>
    </source>
</evidence>
<evidence type="ECO:0000256" key="3">
    <source>
        <dbReference type="ARBA" id="ARBA00022692"/>
    </source>
</evidence>
<dbReference type="SUPFAM" id="SSF103501">
    <property type="entry name" value="Respiratory nitrate reductase 1 gamma chain"/>
    <property type="match status" value="1"/>
</dbReference>
<feature type="transmembrane region" description="Helical" evidence="7">
    <location>
        <begin position="36"/>
        <end position="56"/>
    </location>
</feature>
<keyword evidence="5" id="KW-0560">Oxidoreductase</keyword>
<keyword evidence="6 7" id="KW-0472">Membrane</keyword>
<dbReference type="InterPro" id="IPR023234">
    <property type="entry name" value="NarG-like_domain"/>
</dbReference>
<name>A0A7C1B282_9BACT</name>
<dbReference type="Proteomes" id="UP000886355">
    <property type="component" value="Unassembled WGS sequence"/>
</dbReference>
<comment type="caution">
    <text evidence="9">The sequence shown here is derived from an EMBL/GenBank/DDBJ whole genome shotgun (WGS) entry which is preliminary data.</text>
</comment>
<accession>A0A7C1B282</accession>
<dbReference type="InterPro" id="IPR036197">
    <property type="entry name" value="NarG-like_sf"/>
</dbReference>
<keyword evidence="3 7" id="KW-0812">Transmembrane</keyword>
<dbReference type="AlphaFoldDB" id="A0A7C1B282"/>
<evidence type="ECO:0000256" key="1">
    <source>
        <dbReference type="ARBA" id="ARBA00004651"/>
    </source>
</evidence>
<feature type="transmembrane region" description="Helical" evidence="7">
    <location>
        <begin position="68"/>
        <end position="93"/>
    </location>
</feature>
<evidence type="ECO:0000256" key="7">
    <source>
        <dbReference type="SAM" id="Phobius"/>
    </source>
</evidence>
<comment type="subcellular location">
    <subcellularLocation>
        <location evidence="1">Cell membrane</location>
        <topology evidence="1">Multi-pass membrane protein</topology>
    </subcellularLocation>
</comment>